<proteinExistence type="predicted"/>
<dbReference type="PROSITE" id="PS51186">
    <property type="entry name" value="GNAT"/>
    <property type="match status" value="1"/>
</dbReference>
<gene>
    <name evidence="2" type="ORF">GCM10008905_10700</name>
</gene>
<dbReference type="Gene3D" id="3.40.630.30">
    <property type="match status" value="1"/>
</dbReference>
<comment type="caution">
    <text evidence="2">The sequence shown here is derived from an EMBL/GenBank/DDBJ whole genome shotgun (WGS) entry which is preliminary data.</text>
</comment>
<dbReference type="InterPro" id="IPR000182">
    <property type="entry name" value="GNAT_dom"/>
</dbReference>
<evidence type="ECO:0000313" key="3">
    <source>
        <dbReference type="Proteomes" id="UP001500339"/>
    </source>
</evidence>
<dbReference type="Pfam" id="PF13673">
    <property type="entry name" value="Acetyltransf_10"/>
    <property type="match status" value="1"/>
</dbReference>
<dbReference type="EMBL" id="BAAACF010000001">
    <property type="protein sequence ID" value="GAA0720919.1"/>
    <property type="molecule type" value="Genomic_DNA"/>
</dbReference>
<dbReference type="Proteomes" id="UP001500339">
    <property type="component" value="Unassembled WGS sequence"/>
</dbReference>
<evidence type="ECO:0000313" key="2">
    <source>
        <dbReference type="EMBL" id="GAA0720919.1"/>
    </source>
</evidence>
<organism evidence="2 3">
    <name type="scientific">Clostridium malenominatum</name>
    <dbReference type="NCBI Taxonomy" id="1539"/>
    <lineage>
        <taxon>Bacteria</taxon>
        <taxon>Bacillati</taxon>
        <taxon>Bacillota</taxon>
        <taxon>Clostridia</taxon>
        <taxon>Eubacteriales</taxon>
        <taxon>Clostridiaceae</taxon>
        <taxon>Clostridium</taxon>
    </lineage>
</organism>
<keyword evidence="3" id="KW-1185">Reference proteome</keyword>
<sequence>MMNIIMKNIAYGSKEYEDSVDLRNEVFRKPWGLDIKNDDLSPDKDMDMYGAFLEGKLIATVFLTEDDKEKARIKNVAILKEYRGTGLGRYLMDFIENIAIERGYTKAVLMGRVSVEDFYKKLGYKTISEPRDYKTIPHVDMIKDL</sequence>
<protein>
    <submittedName>
        <fullName evidence="2">GNAT family N-acetyltransferase</fullName>
    </submittedName>
</protein>
<evidence type="ECO:0000259" key="1">
    <source>
        <dbReference type="PROSITE" id="PS51186"/>
    </source>
</evidence>
<dbReference type="InterPro" id="IPR016181">
    <property type="entry name" value="Acyl_CoA_acyltransferase"/>
</dbReference>
<name>A0ABP3U1B7_9CLOT</name>
<dbReference type="PANTHER" id="PTHR13355">
    <property type="entry name" value="GLUCOSAMINE 6-PHOSPHATE N-ACETYLTRANSFERASE"/>
    <property type="match status" value="1"/>
</dbReference>
<reference evidence="3" key="1">
    <citation type="journal article" date="2019" name="Int. J. Syst. Evol. Microbiol.">
        <title>The Global Catalogue of Microorganisms (GCM) 10K type strain sequencing project: providing services to taxonomists for standard genome sequencing and annotation.</title>
        <authorList>
            <consortium name="The Broad Institute Genomics Platform"/>
            <consortium name="The Broad Institute Genome Sequencing Center for Infectious Disease"/>
            <person name="Wu L."/>
            <person name="Ma J."/>
        </authorList>
    </citation>
    <scope>NUCLEOTIDE SEQUENCE [LARGE SCALE GENOMIC DNA]</scope>
    <source>
        <strain evidence="3">JCM 1405</strain>
    </source>
</reference>
<dbReference type="SUPFAM" id="SSF55729">
    <property type="entry name" value="Acyl-CoA N-acyltransferases (Nat)"/>
    <property type="match status" value="1"/>
</dbReference>
<dbReference type="CDD" id="cd04301">
    <property type="entry name" value="NAT_SF"/>
    <property type="match status" value="1"/>
</dbReference>
<dbReference type="InterPro" id="IPR039143">
    <property type="entry name" value="GNPNAT1-like"/>
</dbReference>
<accession>A0ABP3U1B7</accession>
<feature type="domain" description="N-acetyltransferase" evidence="1">
    <location>
        <begin position="4"/>
        <end position="145"/>
    </location>
</feature>